<dbReference type="GO" id="GO:0022904">
    <property type="term" value="P:respiratory electron transport chain"/>
    <property type="evidence" value="ECO:0007669"/>
    <property type="project" value="InterPro"/>
</dbReference>
<feature type="domain" description="Cytochrome c" evidence="15">
    <location>
        <begin position="50"/>
        <end position="149"/>
    </location>
</feature>
<dbReference type="RefSeq" id="YP_009392800.1">
    <property type="nucleotide sequence ID" value="NC_035265.1"/>
</dbReference>
<name>A0A1Z1M630_9FLOR</name>
<feature type="binding site" description="axial binding residue" evidence="14">
    <location>
        <position position="118"/>
    </location>
    <ligand>
        <name>heme c</name>
        <dbReference type="ChEBI" id="CHEBI:61717"/>
    </ligand>
    <ligandPart>
        <name>Fe</name>
        <dbReference type="ChEBI" id="CHEBI:18248"/>
    </ligandPart>
</feature>
<evidence type="ECO:0000256" key="13">
    <source>
        <dbReference type="ARBA" id="ARBA00047008"/>
    </source>
</evidence>
<feature type="binding site" description="covalent" evidence="14">
    <location>
        <position position="63"/>
    </location>
    <ligand>
        <name>heme c</name>
        <dbReference type="ChEBI" id="CHEBI:61717"/>
    </ligand>
</feature>
<dbReference type="InterPro" id="IPR016003">
    <property type="entry name" value="PsbV_cyt_c550-like"/>
</dbReference>
<evidence type="ECO:0000256" key="7">
    <source>
        <dbReference type="ARBA" id="ARBA00022729"/>
    </source>
</evidence>
<evidence type="ECO:0000256" key="10">
    <source>
        <dbReference type="ARBA" id="ARBA00023078"/>
    </source>
</evidence>
<evidence type="ECO:0000256" key="12">
    <source>
        <dbReference type="ARBA" id="ARBA00023276"/>
    </source>
</evidence>
<dbReference type="AlphaFoldDB" id="A0A1Z1M630"/>
<dbReference type="EMBL" id="MF101418">
    <property type="protein sequence ID" value="ARW61362.1"/>
    <property type="molecule type" value="Genomic_DNA"/>
</dbReference>
<evidence type="ECO:0000256" key="14">
    <source>
        <dbReference type="HAMAP-Rule" id="MF_01378"/>
    </source>
</evidence>
<dbReference type="GO" id="GO:0009055">
    <property type="term" value="F:electron transfer activity"/>
    <property type="evidence" value="ECO:0007669"/>
    <property type="project" value="InterPro"/>
</dbReference>
<comment type="subcellular location">
    <subcellularLocation>
        <location evidence="1">Membrane</location>
        <topology evidence="1">Peripheral membrane protein</topology>
    </subcellularLocation>
    <subcellularLocation>
        <location evidence="14">Plastid</location>
        <location evidence="14">Chloroplast thylakoid membrane</location>
        <topology evidence="14">Peripheral membrane protein</topology>
        <orientation evidence="14">Lumenal side</orientation>
    </subcellularLocation>
    <text evidence="14">Associated with photosystem II at the lumenal side of the thylakoid membrane.</text>
</comment>
<feature type="signal peptide" evidence="14">
    <location>
        <begin position="1"/>
        <end position="26"/>
    </location>
</feature>
<accession>A0A1Z1M630</accession>
<dbReference type="SUPFAM" id="SSF46626">
    <property type="entry name" value="Cytochrome c"/>
    <property type="match status" value="1"/>
</dbReference>
<dbReference type="GeneID" id="33354396"/>
<sequence length="163" mass="18042" precursor="true">MFKKNIFLLFINLLLHIYLLVLPTRAIELGETSNIIQLNDSGETASVKSETLKRGKILFNAKCAQCHNGGITKNNPNIGLDSEALRLATPSRDNLVNLVDYIKDPKSYDGVNSISETHPSVNNADIFIKMKNLTDNDLEAIAGYILVQSTGLDNKWGAGKIYY</sequence>
<comment type="subunit">
    <text evidence="13">PSII is composed of 1 copy each of membrane proteins PsbA, PsbB, PsbC, PsbD, PsbE, PsbF, PsbH, PsbI, PsbJ, PsbK, PsbL, PsbM, PsbT, PsbY, PsbZ, Psb30/Ycf12, at least 3 peripheral proteins of the oxygen-evolving complex and a large number of cofactors. It forms dimeric complexes. The extrinsic subunits in red algae are PsbO (OEC33), PsbQ', cytochrome c-550 and PsbU.</text>
</comment>
<feature type="binding site" description="covalent" evidence="14">
    <location>
        <position position="66"/>
    </location>
    <ligand>
        <name>heme c</name>
        <dbReference type="ChEBI" id="CHEBI:61717"/>
    </ligand>
</feature>
<evidence type="ECO:0000256" key="4">
    <source>
        <dbReference type="ARBA" id="ARBA00022531"/>
    </source>
</evidence>
<dbReference type="InterPro" id="IPR036909">
    <property type="entry name" value="Cyt_c-like_dom_sf"/>
</dbReference>
<evidence type="ECO:0000256" key="6">
    <source>
        <dbReference type="ARBA" id="ARBA00022723"/>
    </source>
</evidence>
<keyword evidence="16" id="KW-0150">Chloroplast</keyword>
<evidence type="ECO:0000256" key="5">
    <source>
        <dbReference type="ARBA" id="ARBA00022617"/>
    </source>
</evidence>
<keyword evidence="8 14" id="KW-0249">Electron transport</keyword>
<evidence type="ECO:0000313" key="16">
    <source>
        <dbReference type="EMBL" id="ARW61362.1"/>
    </source>
</evidence>
<keyword evidence="3 14" id="KW-0813">Transport</keyword>
<keyword evidence="11 14" id="KW-0472">Membrane</keyword>
<gene>
    <name evidence="14 16" type="primary">psbV</name>
</gene>
<keyword evidence="6 14" id="KW-0479">Metal-binding</keyword>
<evidence type="ECO:0000256" key="8">
    <source>
        <dbReference type="ARBA" id="ARBA00022982"/>
    </source>
</evidence>
<dbReference type="InterPro" id="IPR009056">
    <property type="entry name" value="Cyt_c-like_dom"/>
</dbReference>
<keyword evidence="10 14" id="KW-0793">Thylakoid</keyword>
<dbReference type="GO" id="GO:0020037">
    <property type="term" value="F:heme binding"/>
    <property type="evidence" value="ECO:0007669"/>
    <property type="project" value="InterPro"/>
</dbReference>
<keyword evidence="12 14" id="KW-0604">Photosystem II</keyword>
<dbReference type="GO" id="GO:0009535">
    <property type="term" value="C:chloroplast thylakoid membrane"/>
    <property type="evidence" value="ECO:0007669"/>
    <property type="project" value="UniProtKB-SubCell"/>
</dbReference>
<comment type="function">
    <text evidence="14">One of the extrinsic, lumenal subunits of photosystem II (PSII). PSII is a light-driven water plastoquinone oxidoreductase, using light energy to abstract electrons from H(2)O, generating a proton gradient subsequently used for ATP formation. The extrinsic proteins stabilize the structure of photosystem II oxygen-evolving complex (OEC), the ion environment of oxygen evolution and protect the OEC against heat-induced inactivation. Low-potential cytochrome c that plays a role in the OEC of PSII.</text>
</comment>
<dbReference type="GO" id="GO:0019684">
    <property type="term" value="P:photosynthesis, light reaction"/>
    <property type="evidence" value="ECO:0007669"/>
    <property type="project" value="UniProtKB-UniRule"/>
</dbReference>
<comment type="cofactor">
    <cofactor evidence="14">
        <name>heme c</name>
        <dbReference type="ChEBI" id="CHEBI:61717"/>
    </cofactor>
    <text evidence="14">Binds 1 heme c group covalently per subunit.</text>
</comment>
<keyword evidence="4 14" id="KW-0602">Photosynthesis</keyword>
<dbReference type="InterPro" id="IPR029490">
    <property type="entry name" value="Cytochrom_C550"/>
</dbReference>
<keyword evidence="7 14" id="KW-0732">Signal</keyword>
<dbReference type="Gene3D" id="1.10.760.10">
    <property type="entry name" value="Cytochrome c-like domain"/>
    <property type="match status" value="1"/>
</dbReference>
<reference evidence="16" key="1">
    <citation type="journal article" date="2017" name="J. Phycol.">
        <title>Analysis of chloroplast genomes and a supermatrix inform reclassification of the Rhodomelaceae (Rhodophyta).</title>
        <authorList>
            <person name="Diaz-Tapia P."/>
            <person name="Maggs C.A."/>
            <person name="West J.A."/>
            <person name="Verbruggen H."/>
        </authorList>
    </citation>
    <scope>NUCLEOTIDE SEQUENCE</scope>
    <source>
        <strain evidence="16">JW3535</strain>
    </source>
</reference>
<evidence type="ECO:0000256" key="1">
    <source>
        <dbReference type="ARBA" id="ARBA00004170"/>
    </source>
</evidence>
<evidence type="ECO:0000259" key="15">
    <source>
        <dbReference type="PROSITE" id="PS51007"/>
    </source>
</evidence>
<evidence type="ECO:0000256" key="11">
    <source>
        <dbReference type="ARBA" id="ARBA00023136"/>
    </source>
</evidence>
<dbReference type="NCBIfam" id="TIGR03045">
    <property type="entry name" value="PS_II_C550"/>
    <property type="match status" value="1"/>
</dbReference>
<geneLocation type="chloroplast" evidence="16"/>
<evidence type="ECO:0000256" key="9">
    <source>
        <dbReference type="ARBA" id="ARBA00023004"/>
    </source>
</evidence>
<dbReference type="Pfam" id="PF14495">
    <property type="entry name" value="Cytochrom_C550"/>
    <property type="match status" value="1"/>
</dbReference>
<feature type="chain" id="PRO_5013405338" description="Photosystem II extrinsic protein V" evidence="14">
    <location>
        <begin position="27"/>
        <end position="163"/>
    </location>
</feature>
<dbReference type="GO" id="GO:0009523">
    <property type="term" value="C:photosystem II"/>
    <property type="evidence" value="ECO:0007669"/>
    <property type="project" value="UniProtKB-KW"/>
</dbReference>
<dbReference type="InterPro" id="IPR017851">
    <property type="entry name" value="PsbV_cyt_c550"/>
</dbReference>
<keyword evidence="16" id="KW-0934">Plastid</keyword>
<protein>
    <recommendedName>
        <fullName evidence="14">Photosystem II extrinsic protein V</fullName>
        <shortName evidence="14">PsbV</shortName>
    </recommendedName>
    <alternativeName>
        <fullName evidence="14">Cytochrome c-550</fullName>
    </alternativeName>
    <alternativeName>
        <fullName evidence="14">Cytochrome c550</fullName>
    </alternativeName>
</protein>
<keyword evidence="9 14" id="KW-0408">Iron</keyword>
<organism evidence="16">
    <name type="scientific">Caloglossa intermedia</name>
    <dbReference type="NCBI Taxonomy" id="100879"/>
    <lineage>
        <taxon>Eukaryota</taxon>
        <taxon>Rhodophyta</taxon>
        <taxon>Florideophyceae</taxon>
        <taxon>Rhodymeniophycidae</taxon>
        <taxon>Ceramiales</taxon>
        <taxon>Delesseriaceae</taxon>
        <taxon>Caloglossa</taxon>
    </lineage>
</organism>
<evidence type="ECO:0000256" key="2">
    <source>
        <dbReference type="ARBA" id="ARBA00010433"/>
    </source>
</evidence>
<evidence type="ECO:0000256" key="3">
    <source>
        <dbReference type="ARBA" id="ARBA00022448"/>
    </source>
</evidence>
<dbReference type="PROSITE" id="PS51007">
    <property type="entry name" value="CYTC"/>
    <property type="match status" value="1"/>
</dbReference>
<keyword evidence="5 14" id="KW-0349">Heme</keyword>
<proteinExistence type="inferred from homology"/>
<dbReference type="PIRSF" id="PIRSF005890">
    <property type="entry name" value="Phot_II_cyt_c550"/>
    <property type="match status" value="1"/>
</dbReference>
<dbReference type="GO" id="GO:0005506">
    <property type="term" value="F:iron ion binding"/>
    <property type="evidence" value="ECO:0007669"/>
    <property type="project" value="InterPro"/>
</dbReference>
<comment type="similarity">
    <text evidence="2 14">Belongs to the cytochrome c family. PsbV subfamily.</text>
</comment>
<feature type="binding site" description="axial binding residue" evidence="14">
    <location>
        <position position="67"/>
    </location>
    <ligand>
        <name>heme c</name>
        <dbReference type="ChEBI" id="CHEBI:61717"/>
    </ligand>
    <ligandPart>
        <name>Fe</name>
        <dbReference type="ChEBI" id="CHEBI:18248"/>
    </ligandPart>
</feature>
<dbReference type="HAMAP" id="MF_01378">
    <property type="entry name" value="PSII_Cyt550"/>
    <property type="match status" value="1"/>
</dbReference>